<evidence type="ECO:0000256" key="3">
    <source>
        <dbReference type="ARBA" id="ARBA00022729"/>
    </source>
</evidence>
<dbReference type="Gene3D" id="1.25.40.390">
    <property type="match status" value="1"/>
</dbReference>
<accession>A0A9X2A1R4</accession>
<evidence type="ECO:0000259" key="6">
    <source>
        <dbReference type="Pfam" id="PF07980"/>
    </source>
</evidence>
<feature type="domain" description="SusD-like N-terminal" evidence="7">
    <location>
        <begin position="93"/>
        <end position="224"/>
    </location>
</feature>
<evidence type="ECO:0000256" key="2">
    <source>
        <dbReference type="ARBA" id="ARBA00006275"/>
    </source>
</evidence>
<evidence type="ECO:0000313" key="8">
    <source>
        <dbReference type="EMBL" id="MCL6220451.1"/>
    </source>
</evidence>
<dbReference type="Pfam" id="PF07980">
    <property type="entry name" value="SusD_RagB"/>
    <property type="match status" value="1"/>
</dbReference>
<keyword evidence="3" id="KW-0732">Signal</keyword>
<evidence type="ECO:0000256" key="1">
    <source>
        <dbReference type="ARBA" id="ARBA00004442"/>
    </source>
</evidence>
<keyword evidence="4" id="KW-0472">Membrane</keyword>
<keyword evidence="9" id="KW-1185">Reference proteome</keyword>
<evidence type="ECO:0000313" key="9">
    <source>
        <dbReference type="Proteomes" id="UP001139521"/>
    </source>
</evidence>
<dbReference type="RefSeq" id="WP_249603149.1">
    <property type="nucleotide sequence ID" value="NZ_JAKHSK010000041.1"/>
</dbReference>
<name>A0A9X2A1R4_9FLAO</name>
<dbReference type="EMBL" id="JAKHSK010000041">
    <property type="protein sequence ID" value="MCL6220451.1"/>
    <property type="molecule type" value="Genomic_DNA"/>
</dbReference>
<keyword evidence="5" id="KW-0998">Cell outer membrane</keyword>
<dbReference type="AlphaFoldDB" id="A0A9X2A1R4"/>
<dbReference type="PROSITE" id="PS51257">
    <property type="entry name" value="PROKAR_LIPOPROTEIN"/>
    <property type="match status" value="1"/>
</dbReference>
<dbReference type="Pfam" id="PF14322">
    <property type="entry name" value="SusD-like_3"/>
    <property type="match status" value="1"/>
</dbReference>
<dbReference type="GO" id="GO:0009279">
    <property type="term" value="C:cell outer membrane"/>
    <property type="evidence" value="ECO:0007669"/>
    <property type="project" value="UniProtKB-SubCell"/>
</dbReference>
<evidence type="ECO:0000256" key="4">
    <source>
        <dbReference type="ARBA" id="ARBA00023136"/>
    </source>
</evidence>
<protein>
    <submittedName>
        <fullName evidence="8">RagB/SusD family nutrient uptake outer membrane protein</fullName>
    </submittedName>
</protein>
<reference evidence="8" key="1">
    <citation type="submission" date="2022-01" db="EMBL/GenBank/DDBJ databases">
        <title>Genome sequencing of Zunongwangia sp. M21534 genome.</title>
        <authorList>
            <person name="Chen Y."/>
            <person name="Dong C."/>
            <person name="Shao Z."/>
        </authorList>
    </citation>
    <scope>NUCLEOTIDE SEQUENCE</scope>
    <source>
        <strain evidence="8">MCCC M21534</strain>
    </source>
</reference>
<feature type="domain" description="RagB/SusD" evidence="6">
    <location>
        <begin position="357"/>
        <end position="435"/>
    </location>
</feature>
<proteinExistence type="inferred from homology"/>
<sequence>MIFKINNIHFYGYLVLTLFLVACSDDFLEVTPKGNLIAQNVEDYDRLLDDLSLLTIPDVTIPLGDEVAAIDPFFSSEELRTRRLFKWEAMVYNEGQNSQELEGLMPIIYNYNKIINEVQEARNGTESEKLELEAEARVGRAFTYFTLINYYAKPYDPATASSDLGFPIVIENDITATDYTRNTVQEVYDFIIADLDVAVPYLSEGIDQRHRASAAAAEALLGKVLMFQQEFDLALEHFDAAIGYLESSSLDVALYDYNTEFLEGGVFTPIDFLFGPSSVLRQDDTEIIYTKEITNAWAFIRNELVITPETANLFKDSDLRLNFYSDTQFFGTEPFYPNGMLRKIGPFIQRVGIYLPDITLLRVEARARLGLLEDATQELEAFRAKRMSAEEVAVPTEIATDKDKLVEFIFEERLREFALSGYRWFDMRRLSVDPEYNDLVGYTHRLYNPEGEVLETFMLTKERFALRFGDVVTSQNPNLIENP</sequence>
<comment type="caution">
    <text evidence="8">The sequence shown here is derived from an EMBL/GenBank/DDBJ whole genome shotgun (WGS) entry which is preliminary data.</text>
</comment>
<gene>
    <name evidence="8" type="ORF">L1967_19345</name>
</gene>
<evidence type="ECO:0000259" key="7">
    <source>
        <dbReference type="Pfam" id="PF14322"/>
    </source>
</evidence>
<dbReference type="InterPro" id="IPR012944">
    <property type="entry name" value="SusD_RagB_dom"/>
</dbReference>
<comment type="similarity">
    <text evidence="2">Belongs to the SusD family.</text>
</comment>
<evidence type="ECO:0000256" key="5">
    <source>
        <dbReference type="ARBA" id="ARBA00023237"/>
    </source>
</evidence>
<dbReference type="SUPFAM" id="SSF48452">
    <property type="entry name" value="TPR-like"/>
    <property type="match status" value="1"/>
</dbReference>
<organism evidence="8 9">
    <name type="scientific">Zunongwangia pacifica</name>
    <dbReference type="NCBI Taxonomy" id="2911062"/>
    <lineage>
        <taxon>Bacteria</taxon>
        <taxon>Pseudomonadati</taxon>
        <taxon>Bacteroidota</taxon>
        <taxon>Flavobacteriia</taxon>
        <taxon>Flavobacteriales</taxon>
        <taxon>Flavobacteriaceae</taxon>
        <taxon>Zunongwangia</taxon>
    </lineage>
</organism>
<dbReference type="InterPro" id="IPR033985">
    <property type="entry name" value="SusD-like_N"/>
</dbReference>
<dbReference type="InterPro" id="IPR011990">
    <property type="entry name" value="TPR-like_helical_dom_sf"/>
</dbReference>
<dbReference type="Proteomes" id="UP001139521">
    <property type="component" value="Unassembled WGS sequence"/>
</dbReference>
<comment type="subcellular location">
    <subcellularLocation>
        <location evidence="1">Cell outer membrane</location>
    </subcellularLocation>
</comment>